<dbReference type="PANTHER" id="PTHR11088:SF82">
    <property type="entry name" value="TRNA DIMETHYLALLYLTRANSFERASE 2"/>
    <property type="match status" value="1"/>
</dbReference>
<dbReference type="InterPro" id="IPR027417">
    <property type="entry name" value="P-loop_NTPase"/>
</dbReference>
<proteinExistence type="inferred from homology"/>
<sequence length="479" mass="54742">MDQENPQILKIKSNVNQTKPTIVVIMGATGSGKSRLAIDLSTYFPIEIISADSMQVYQGLDVLTNKVPLHEQKGVPHHLLGTVSPDAEFTVKDFRDKAIPLIDDILSRNHLPVIVGGTNYYIQSLVSPFLLDESTENMDESVSRELSGDKQNDLELEFQRDTLSHTLSHRYDRLQELDPAAANRIHPNDHRKINQYLSLYTRSGVLPSKLLRGKAMENWGRVDNFRYNCCFLCVDASIPVLDEYVGQRVDCMVAAGLLNEVYDIYSLNMDYTRGLRQAIGVREFEEFLRVYLFEDQNDNASEIMQKMSRKKSNNIWKEDIGAILNSQMDNPLKTLLADSIENVKANTRRLVRRQKRRLNRLQALFGWDIHFVDATDSLLCFSDASWFKNVVDPSALIISSYLNKDKSLLPDSAASNGIKGSKMIQRDLWTQHICKPCGNRVLRGEYEWEQHVQGRGHRKRIYSLRKSGILCSEEKKEAE</sequence>
<dbReference type="Gene3D" id="3.30.160.60">
    <property type="entry name" value="Classic Zinc Finger"/>
    <property type="match status" value="1"/>
</dbReference>
<dbReference type="GO" id="GO:0052381">
    <property type="term" value="F:tRNA dimethylallyltransferase activity"/>
    <property type="evidence" value="ECO:0007669"/>
    <property type="project" value="InterPro"/>
</dbReference>
<keyword evidence="3" id="KW-0203">Cytokinin biosynthesis</keyword>
<dbReference type="FunFam" id="3.30.160.60:FF:002405">
    <property type="entry name" value="tRNA dimethylallyltransferase"/>
    <property type="match status" value="1"/>
</dbReference>
<dbReference type="Gene3D" id="3.40.50.300">
    <property type="entry name" value="P-loop containing nucleotide triphosphate hydrolases"/>
    <property type="match status" value="1"/>
</dbReference>
<keyword evidence="2 6" id="KW-0808">Transferase</keyword>
<dbReference type="Gene3D" id="1.10.20.140">
    <property type="match status" value="1"/>
</dbReference>
<dbReference type="GO" id="GO:0005739">
    <property type="term" value="C:mitochondrion"/>
    <property type="evidence" value="ECO:0007669"/>
    <property type="project" value="TreeGrafter"/>
</dbReference>
<dbReference type="GO" id="GO:0009691">
    <property type="term" value="P:cytokinin biosynthetic process"/>
    <property type="evidence" value="ECO:0007669"/>
    <property type="project" value="UniProtKB-KW"/>
</dbReference>
<keyword evidence="5 6" id="KW-0067">ATP-binding</keyword>
<dbReference type="GO" id="GO:0006400">
    <property type="term" value="P:tRNA modification"/>
    <property type="evidence" value="ECO:0007669"/>
    <property type="project" value="TreeGrafter"/>
</dbReference>
<reference evidence="7" key="2">
    <citation type="submission" date="2022-03" db="EMBL/GenBank/DDBJ databases">
        <title>Draft title - Genomic analysis of global carrot germplasm unveils the trajectory of domestication and the origin of high carotenoid orange carrot.</title>
        <authorList>
            <person name="Iorizzo M."/>
            <person name="Ellison S."/>
            <person name="Senalik D."/>
            <person name="Macko-Podgorni A."/>
            <person name="Grzebelus D."/>
            <person name="Bostan H."/>
            <person name="Rolling W."/>
            <person name="Curaba J."/>
            <person name="Simon P."/>
        </authorList>
    </citation>
    <scope>NUCLEOTIDE SEQUENCE</scope>
    <source>
        <tissue evidence="7">Leaf</tissue>
    </source>
</reference>
<protein>
    <recommendedName>
        <fullName evidence="9">tRNA dimethylallyltransferase 2</fullName>
    </recommendedName>
</protein>
<dbReference type="EMBL" id="CP093345">
    <property type="protein sequence ID" value="WOG94499.1"/>
    <property type="molecule type" value="Genomic_DNA"/>
</dbReference>
<evidence type="ECO:0000313" key="8">
    <source>
        <dbReference type="Proteomes" id="UP000077755"/>
    </source>
</evidence>
<keyword evidence="4 6" id="KW-0547">Nucleotide-binding</keyword>
<evidence type="ECO:0000256" key="2">
    <source>
        <dbReference type="ARBA" id="ARBA00022679"/>
    </source>
</evidence>
<dbReference type="GO" id="GO:0005524">
    <property type="term" value="F:ATP binding"/>
    <property type="evidence" value="ECO:0007669"/>
    <property type="project" value="UniProtKB-KW"/>
</dbReference>
<name>A0AAF1ATI0_DAUCS</name>
<evidence type="ECO:0000313" key="7">
    <source>
        <dbReference type="EMBL" id="WOG94499.1"/>
    </source>
</evidence>
<keyword evidence="8" id="KW-1185">Reference proteome</keyword>
<accession>A0AAF1ATI0</accession>
<dbReference type="InterPro" id="IPR039657">
    <property type="entry name" value="Dimethylallyltransferase"/>
</dbReference>
<evidence type="ECO:0000256" key="6">
    <source>
        <dbReference type="RuleBase" id="RU003785"/>
    </source>
</evidence>
<dbReference type="HAMAP" id="MF_00185">
    <property type="entry name" value="IPP_trans"/>
    <property type="match status" value="1"/>
</dbReference>
<organism evidence="7 8">
    <name type="scientific">Daucus carota subsp. sativus</name>
    <name type="common">Carrot</name>
    <dbReference type="NCBI Taxonomy" id="79200"/>
    <lineage>
        <taxon>Eukaryota</taxon>
        <taxon>Viridiplantae</taxon>
        <taxon>Streptophyta</taxon>
        <taxon>Embryophyta</taxon>
        <taxon>Tracheophyta</taxon>
        <taxon>Spermatophyta</taxon>
        <taxon>Magnoliopsida</taxon>
        <taxon>eudicotyledons</taxon>
        <taxon>Gunneridae</taxon>
        <taxon>Pentapetalae</taxon>
        <taxon>asterids</taxon>
        <taxon>campanulids</taxon>
        <taxon>Apiales</taxon>
        <taxon>Apiaceae</taxon>
        <taxon>Apioideae</taxon>
        <taxon>Scandiceae</taxon>
        <taxon>Daucinae</taxon>
        <taxon>Daucus</taxon>
        <taxon>Daucus sect. Daucus</taxon>
    </lineage>
</organism>
<reference evidence="7" key="1">
    <citation type="journal article" date="2016" name="Nat. Genet.">
        <title>A high-quality carrot genome assembly provides new insights into carotenoid accumulation and asterid genome evolution.</title>
        <authorList>
            <person name="Iorizzo M."/>
            <person name="Ellison S."/>
            <person name="Senalik D."/>
            <person name="Zeng P."/>
            <person name="Satapoomin P."/>
            <person name="Huang J."/>
            <person name="Bowman M."/>
            <person name="Iovene M."/>
            <person name="Sanseverino W."/>
            <person name="Cavagnaro P."/>
            <person name="Yildiz M."/>
            <person name="Macko-Podgorni A."/>
            <person name="Moranska E."/>
            <person name="Grzebelus E."/>
            <person name="Grzebelus D."/>
            <person name="Ashrafi H."/>
            <person name="Zheng Z."/>
            <person name="Cheng S."/>
            <person name="Spooner D."/>
            <person name="Van Deynze A."/>
            <person name="Simon P."/>
        </authorList>
    </citation>
    <scope>NUCLEOTIDE SEQUENCE</scope>
    <source>
        <tissue evidence="7">Leaf</tissue>
    </source>
</reference>
<comment type="similarity">
    <text evidence="1 6">Belongs to the IPP transferase family.</text>
</comment>
<gene>
    <name evidence="7" type="ORF">DCAR_0313795</name>
</gene>
<evidence type="ECO:0008006" key="9">
    <source>
        <dbReference type="Google" id="ProtNLM"/>
    </source>
</evidence>
<evidence type="ECO:0000256" key="4">
    <source>
        <dbReference type="ARBA" id="ARBA00022741"/>
    </source>
</evidence>
<evidence type="ECO:0000256" key="5">
    <source>
        <dbReference type="ARBA" id="ARBA00022840"/>
    </source>
</evidence>
<dbReference type="SUPFAM" id="SSF52540">
    <property type="entry name" value="P-loop containing nucleoside triphosphate hydrolases"/>
    <property type="match status" value="1"/>
</dbReference>
<dbReference type="AlphaFoldDB" id="A0AAF1ATI0"/>
<dbReference type="NCBIfam" id="TIGR00174">
    <property type="entry name" value="miaA"/>
    <property type="match status" value="1"/>
</dbReference>
<dbReference type="PANTHER" id="PTHR11088">
    <property type="entry name" value="TRNA DIMETHYLALLYLTRANSFERASE"/>
    <property type="match status" value="1"/>
</dbReference>
<dbReference type="InterPro" id="IPR018022">
    <property type="entry name" value="IPT"/>
</dbReference>
<evidence type="ECO:0000256" key="1">
    <source>
        <dbReference type="ARBA" id="ARBA00005842"/>
    </source>
</evidence>
<dbReference type="KEGG" id="dcr:108210747"/>
<dbReference type="Pfam" id="PF01715">
    <property type="entry name" value="IPPT"/>
    <property type="match status" value="1"/>
</dbReference>
<dbReference type="Proteomes" id="UP000077755">
    <property type="component" value="Chromosome 3"/>
</dbReference>
<evidence type="ECO:0000256" key="3">
    <source>
        <dbReference type="ARBA" id="ARBA00022712"/>
    </source>
</evidence>